<sequence length="94" mass="10363">MLNIIKVTGLSMSPVVSCGDFVIVRRTTRPKLGSIVVAIHPKYGQIIKRVVSLNDKEEFQLSGTNTNSISTQEMGWFPREACIGKVVLTIKKST</sequence>
<dbReference type="Proteomes" id="UP001169862">
    <property type="component" value="Unassembled WGS sequence"/>
</dbReference>
<reference evidence="2" key="1">
    <citation type="submission" date="2023-07" db="EMBL/GenBank/DDBJ databases">
        <title>Genome content predicts the carbon catabolic preferences of heterotrophic bacteria.</title>
        <authorList>
            <person name="Gralka M."/>
        </authorList>
    </citation>
    <scope>NUCLEOTIDE SEQUENCE</scope>
    <source>
        <strain evidence="3">5G01</strain>
        <strain evidence="2">I2M16</strain>
    </source>
</reference>
<dbReference type="SUPFAM" id="SSF51306">
    <property type="entry name" value="LexA/Signal peptidase"/>
    <property type="match status" value="1"/>
</dbReference>
<dbReference type="RefSeq" id="WP_281493947.1">
    <property type="nucleotide sequence ID" value="NZ_JAHHDZ010000012.1"/>
</dbReference>
<dbReference type="AlphaFoldDB" id="A0AAW7XDN6"/>
<organism evidence="2 4">
    <name type="scientific">Neptunomonas phycophila</name>
    <dbReference type="NCBI Taxonomy" id="1572645"/>
    <lineage>
        <taxon>Bacteria</taxon>
        <taxon>Pseudomonadati</taxon>
        <taxon>Pseudomonadota</taxon>
        <taxon>Gammaproteobacteria</taxon>
        <taxon>Oceanospirillales</taxon>
        <taxon>Oceanospirillaceae</taxon>
        <taxon>Neptunomonas</taxon>
    </lineage>
</organism>
<keyword evidence="5" id="KW-1185">Reference proteome</keyword>
<dbReference type="CDD" id="cd06462">
    <property type="entry name" value="Peptidase_S24_S26"/>
    <property type="match status" value="1"/>
</dbReference>
<dbReference type="Proteomes" id="UP001177341">
    <property type="component" value="Unassembled WGS sequence"/>
</dbReference>
<proteinExistence type="predicted"/>
<evidence type="ECO:0000313" key="4">
    <source>
        <dbReference type="Proteomes" id="UP001169862"/>
    </source>
</evidence>
<dbReference type="Gene3D" id="2.10.109.10">
    <property type="entry name" value="Umud Fragment, subunit A"/>
    <property type="match status" value="1"/>
</dbReference>
<dbReference type="InterPro" id="IPR036286">
    <property type="entry name" value="LexA/Signal_pep-like_sf"/>
</dbReference>
<dbReference type="InterPro" id="IPR015927">
    <property type="entry name" value="Peptidase_S24_S26A/B/C"/>
</dbReference>
<evidence type="ECO:0000259" key="1">
    <source>
        <dbReference type="Pfam" id="PF00717"/>
    </source>
</evidence>
<evidence type="ECO:0000313" key="5">
    <source>
        <dbReference type="Proteomes" id="UP001177341"/>
    </source>
</evidence>
<gene>
    <name evidence="2" type="ORF">Q4490_02140</name>
    <name evidence="3" type="ORF">Q8W30_01940</name>
</gene>
<dbReference type="EMBL" id="JAUYVO010000001">
    <property type="protein sequence ID" value="MDP2521318.1"/>
    <property type="molecule type" value="Genomic_DNA"/>
</dbReference>
<name>A0AAW7XDN6_9GAMM</name>
<comment type="caution">
    <text evidence="2">The sequence shown here is derived from an EMBL/GenBank/DDBJ whole genome shotgun (WGS) entry which is preliminary data.</text>
</comment>
<dbReference type="Pfam" id="PF00717">
    <property type="entry name" value="Peptidase_S24"/>
    <property type="match status" value="1"/>
</dbReference>
<dbReference type="EMBL" id="JAUOPG010000001">
    <property type="protein sequence ID" value="MDO6452353.1"/>
    <property type="molecule type" value="Genomic_DNA"/>
</dbReference>
<evidence type="ECO:0000313" key="3">
    <source>
        <dbReference type="EMBL" id="MDP2521318.1"/>
    </source>
</evidence>
<accession>A0AAW7XDN6</accession>
<feature type="domain" description="Peptidase S24/S26A/S26B/S26C" evidence="1">
    <location>
        <begin position="4"/>
        <end position="70"/>
    </location>
</feature>
<protein>
    <submittedName>
        <fullName evidence="2">S24 family peptidase</fullName>
    </submittedName>
</protein>
<evidence type="ECO:0000313" key="2">
    <source>
        <dbReference type="EMBL" id="MDO6452353.1"/>
    </source>
</evidence>